<evidence type="ECO:0000256" key="11">
    <source>
        <dbReference type="SAM" id="MobiDB-lite"/>
    </source>
</evidence>
<dbReference type="GO" id="GO:0141052">
    <property type="term" value="F:histone H3 demethylase activity"/>
    <property type="evidence" value="ECO:0007669"/>
    <property type="project" value="UniProtKB-ARBA"/>
</dbReference>
<dbReference type="Pfam" id="PF13832">
    <property type="entry name" value="zf-HC5HC2H_2"/>
    <property type="match status" value="1"/>
</dbReference>
<feature type="compositionally biased region" description="Polar residues" evidence="11">
    <location>
        <begin position="372"/>
        <end position="385"/>
    </location>
</feature>
<evidence type="ECO:0000256" key="2">
    <source>
        <dbReference type="ARBA" id="ARBA00022723"/>
    </source>
</evidence>
<dbReference type="EMBL" id="VXIV02001635">
    <property type="protein sequence ID" value="KAF6031175.1"/>
    <property type="molecule type" value="Genomic_DNA"/>
</dbReference>
<dbReference type="SMART" id="SM00249">
    <property type="entry name" value="PHD"/>
    <property type="match status" value="2"/>
</dbReference>
<dbReference type="InterPro" id="IPR001965">
    <property type="entry name" value="Znf_PHD"/>
</dbReference>
<dbReference type="PANTHER" id="PTHR13793">
    <property type="entry name" value="PHD FINGER PROTEINS"/>
    <property type="match status" value="1"/>
</dbReference>
<keyword evidence="14" id="KW-1185">Reference proteome</keyword>
<evidence type="ECO:0000256" key="5">
    <source>
        <dbReference type="ARBA" id="ARBA00022833"/>
    </source>
</evidence>
<dbReference type="InterPro" id="IPR011011">
    <property type="entry name" value="Znf_FYVE_PHD"/>
</dbReference>
<evidence type="ECO:0000256" key="1">
    <source>
        <dbReference type="ARBA" id="ARBA00004123"/>
    </source>
</evidence>
<keyword evidence="3" id="KW-0677">Repeat</keyword>
<dbReference type="InterPro" id="IPR019787">
    <property type="entry name" value="Znf_PHD-finger"/>
</dbReference>
<keyword evidence="10" id="KW-0539">Nucleus</keyword>
<protein>
    <submittedName>
        <fullName evidence="13">KDM4C</fullName>
    </submittedName>
</protein>
<dbReference type="InterPro" id="IPR040477">
    <property type="entry name" value="KDM4-like_Tudor"/>
</dbReference>
<dbReference type="InterPro" id="IPR050701">
    <property type="entry name" value="Histone_Mod_Regulator"/>
</dbReference>
<dbReference type="Pfam" id="PF18104">
    <property type="entry name" value="Tudor_2"/>
    <property type="match status" value="2"/>
</dbReference>
<dbReference type="InterPro" id="IPR013083">
    <property type="entry name" value="Znf_RING/FYVE/PHD"/>
</dbReference>
<evidence type="ECO:0000256" key="3">
    <source>
        <dbReference type="ARBA" id="ARBA00022737"/>
    </source>
</evidence>
<feature type="region of interest" description="Disordered" evidence="11">
    <location>
        <begin position="1"/>
        <end position="33"/>
    </location>
</feature>
<evidence type="ECO:0000256" key="10">
    <source>
        <dbReference type="ARBA" id="ARBA00023242"/>
    </source>
</evidence>
<keyword evidence="2" id="KW-0479">Metal-binding</keyword>
<evidence type="ECO:0000259" key="12">
    <source>
        <dbReference type="PROSITE" id="PS51805"/>
    </source>
</evidence>
<organism evidence="13 14">
    <name type="scientific">Bugula neritina</name>
    <name type="common">Brown bryozoan</name>
    <name type="synonym">Sertularia neritina</name>
    <dbReference type="NCBI Taxonomy" id="10212"/>
    <lineage>
        <taxon>Eukaryota</taxon>
        <taxon>Metazoa</taxon>
        <taxon>Spiralia</taxon>
        <taxon>Lophotrochozoa</taxon>
        <taxon>Bryozoa</taxon>
        <taxon>Gymnolaemata</taxon>
        <taxon>Cheilostomatida</taxon>
        <taxon>Flustrina</taxon>
        <taxon>Buguloidea</taxon>
        <taxon>Bugulidae</taxon>
        <taxon>Bugula</taxon>
    </lineage>
</organism>
<sequence>MDALTDVSDVQTDVEQDLNNHTSKPSEEVSMENQHDITLVESTHVESFVHDNKIANHNSQEHIDVSTSHASNQSASLIDSASCFDTNKPDKCADSEVNVGNILTPENNLNQTGIAEKDLASESHKFFAINDECEMESTSQENQVAMEVICDGNGNSLECEALELFSRERNHQSKHNEPDISFPALNPLPTSMANAGSVNVLDIVSNERCSSAELESESPDYTEQLLSTVQQFNVTTPYGESLTAPQSSVSPPAIIEYTNLDKQVPEVYEDISDSDNRSAREFSDSSFCEWNGLEKINGSGMIVPSSVGYEFVDENYHLKQKDLKHPQLFTLSSQSSTGLDLAITEDKQFNDSLPSMSAFQTSAPTAGGDGPSFTNSPSSSDQYNSLPMSCSLSTTPEPNLFSKPNFQETFPELNQTMNSLATDFNSPSYAMEFYNLEPSPQVTYNGVPHTTDIIMPPSDLVPNERVCFNQPESLPLSPSQYRPTPYSHPTNYAIPTHHRHNHHVRFSPYPFVRGHYHGSPYFYSAHRYPHPSYYYNDSSSCGGYAMVGPSSQMIWNSRQSFRPTCSNFYSPPYANHQVANIHSENYPHAPRRCLNPALVHGAHPVIKPSNNGGNCSQSRSHCPAPYRPIAEDITPVASATDVTSSVITCAEVDSHTQVDTITRASSITSVREELSEIMSSFQNSEEKGSCAIVTGIAADQLCQKSACQVASIQTDFSLCENKTDSQNMSDSEDVEDGGKEKGFCDCRLPIEMDSDDGLDNTSESARSKNTHTGSCKEIKRKKSKKDDSSLMEVEGDWACSLTKLWRFNKQDSNAEARYNYRMSQRAPYCSVCSMLNQSDDMMSSHKIERTRTPHSSVPLLPASSFLPSEEWNSDTPLVNPSKPRALLICTECKVCVHDTCYGVKFLPDGPSNWKCNRCSVGERGAECALCCLRGGALKPTTSGKWAHIVCAIANTEVSFKSVGQREPIVTSNISKQRRTLKCVFCGLHSHMNGKDRYGKCVQCSIGQCAKAFHLTCARAAGLRIDIGNWPLRVHITCSRHIDSPQKADSRKDRPALNTNDEVYAKHKNGRYYKGDVQGAYTQMYYCVLFEDNTSSRDLFPEDILNYQSQDGPPPIDGYVEVKWPDGLTYNGRFQGVRHVELYTVLFEDGSQVQVERDQVYSIHEQLPLNIQKKLSYASEMKDDVFYRKESDLITKTRTRGLQVNYNCKLWDFSPKMFIK</sequence>
<dbReference type="AlphaFoldDB" id="A0A7J7JZ68"/>
<dbReference type="InterPro" id="IPR034732">
    <property type="entry name" value="EPHD"/>
</dbReference>
<keyword evidence="9" id="KW-0804">Transcription</keyword>
<evidence type="ECO:0000256" key="9">
    <source>
        <dbReference type="ARBA" id="ARBA00023163"/>
    </source>
</evidence>
<dbReference type="GO" id="GO:0006357">
    <property type="term" value="P:regulation of transcription by RNA polymerase II"/>
    <property type="evidence" value="ECO:0007669"/>
    <property type="project" value="TreeGrafter"/>
</dbReference>
<evidence type="ECO:0000313" key="13">
    <source>
        <dbReference type="EMBL" id="KAF6031175.1"/>
    </source>
</evidence>
<reference evidence="13" key="1">
    <citation type="submission" date="2020-06" db="EMBL/GenBank/DDBJ databases">
        <title>Draft genome of Bugula neritina, a colonial animal packing powerful symbionts and potential medicines.</title>
        <authorList>
            <person name="Rayko M."/>
        </authorList>
    </citation>
    <scope>NUCLEOTIDE SEQUENCE [LARGE SCALE GENOMIC DNA]</scope>
    <source>
        <strain evidence="13">Kwan_BN1</strain>
    </source>
</reference>
<feature type="compositionally biased region" description="Polar residues" evidence="11">
    <location>
        <begin position="353"/>
        <end position="364"/>
    </location>
</feature>
<dbReference type="Gene3D" id="3.30.40.10">
    <property type="entry name" value="Zinc/RING finger domain, C3HC4 (zinc finger)"/>
    <property type="match status" value="1"/>
</dbReference>
<keyword evidence="6" id="KW-0560">Oxidoreductase</keyword>
<evidence type="ECO:0000313" key="14">
    <source>
        <dbReference type="Proteomes" id="UP000593567"/>
    </source>
</evidence>
<dbReference type="PROSITE" id="PS51805">
    <property type="entry name" value="EPHD"/>
    <property type="match status" value="1"/>
</dbReference>
<dbReference type="SMART" id="SM00333">
    <property type="entry name" value="TUDOR"/>
    <property type="match status" value="2"/>
</dbReference>
<keyword evidence="5" id="KW-0862">Zinc</keyword>
<comment type="caution">
    <text evidence="13">The sequence shown here is derived from an EMBL/GenBank/DDBJ whole genome shotgun (WGS) entry which is preliminary data.</text>
</comment>
<keyword evidence="8" id="KW-0805">Transcription regulation</keyword>
<evidence type="ECO:0000256" key="7">
    <source>
        <dbReference type="ARBA" id="ARBA00023004"/>
    </source>
</evidence>
<dbReference type="OrthoDB" id="9547406at2759"/>
<dbReference type="InterPro" id="IPR002999">
    <property type="entry name" value="Tudor"/>
</dbReference>
<feature type="region of interest" description="Disordered" evidence="11">
    <location>
        <begin position="754"/>
        <end position="787"/>
    </location>
</feature>
<evidence type="ECO:0000256" key="4">
    <source>
        <dbReference type="ARBA" id="ARBA00022771"/>
    </source>
</evidence>
<dbReference type="CDD" id="cd20392">
    <property type="entry name" value="Tudor_JMJD2_rpt2"/>
    <property type="match status" value="1"/>
</dbReference>
<dbReference type="CDD" id="cd20391">
    <property type="entry name" value="Tudor_JMJD2_rpt1"/>
    <property type="match status" value="1"/>
</dbReference>
<feature type="domain" description="PHD-type" evidence="12">
    <location>
        <begin position="924"/>
        <end position="1041"/>
    </location>
</feature>
<dbReference type="SUPFAM" id="SSF63748">
    <property type="entry name" value="Tudor/PWWP/MBT"/>
    <property type="match status" value="2"/>
</dbReference>
<comment type="subcellular location">
    <subcellularLocation>
        <location evidence="1">Nucleus</location>
    </subcellularLocation>
</comment>
<dbReference type="Pfam" id="PF13831">
    <property type="entry name" value="PHD_2"/>
    <property type="match status" value="1"/>
</dbReference>
<dbReference type="PANTHER" id="PTHR13793:SF107">
    <property type="entry name" value="BROMODOMAIN-CONTAINING PROTEIN HOMOLOG"/>
    <property type="match status" value="1"/>
</dbReference>
<keyword evidence="4" id="KW-0863">Zinc-finger</keyword>
<dbReference type="Proteomes" id="UP000593567">
    <property type="component" value="Unassembled WGS sequence"/>
</dbReference>
<feature type="compositionally biased region" description="Polar residues" evidence="11">
    <location>
        <begin position="8"/>
        <end position="23"/>
    </location>
</feature>
<evidence type="ECO:0000256" key="6">
    <source>
        <dbReference type="ARBA" id="ARBA00023002"/>
    </source>
</evidence>
<dbReference type="GO" id="GO:0008270">
    <property type="term" value="F:zinc ion binding"/>
    <property type="evidence" value="ECO:0007669"/>
    <property type="project" value="UniProtKB-KW"/>
</dbReference>
<dbReference type="SUPFAM" id="SSF57903">
    <property type="entry name" value="FYVE/PHD zinc finger"/>
    <property type="match status" value="1"/>
</dbReference>
<dbReference type="Gene3D" id="2.30.30.140">
    <property type="match status" value="1"/>
</dbReference>
<feature type="region of interest" description="Disordered" evidence="11">
    <location>
        <begin position="353"/>
        <end position="385"/>
    </location>
</feature>
<name>A0A7J7JZ68_BUGNE</name>
<dbReference type="Gene3D" id="3.10.330.70">
    <property type="match status" value="1"/>
</dbReference>
<accession>A0A7J7JZ68</accession>
<dbReference type="GO" id="GO:0005634">
    <property type="term" value="C:nucleus"/>
    <property type="evidence" value="ECO:0007669"/>
    <property type="project" value="UniProtKB-SubCell"/>
</dbReference>
<gene>
    <name evidence="13" type="ORF">EB796_010533</name>
</gene>
<proteinExistence type="predicted"/>
<keyword evidence="7" id="KW-0408">Iron</keyword>
<evidence type="ECO:0000256" key="8">
    <source>
        <dbReference type="ARBA" id="ARBA00023015"/>
    </source>
</evidence>
<dbReference type="GO" id="GO:0016491">
    <property type="term" value="F:oxidoreductase activity"/>
    <property type="evidence" value="ECO:0007669"/>
    <property type="project" value="UniProtKB-KW"/>
</dbReference>